<evidence type="ECO:0000256" key="1">
    <source>
        <dbReference type="ARBA" id="ARBA00004370"/>
    </source>
</evidence>
<dbReference type="InterPro" id="IPR027705">
    <property type="entry name" value="Flotillin_fam"/>
</dbReference>
<evidence type="ECO:0000256" key="4">
    <source>
        <dbReference type="SAM" id="Coils"/>
    </source>
</evidence>
<reference evidence="6" key="1">
    <citation type="journal article" date="2023" name="Int. J. Syst. Evol. Microbiol.">
        <title>Streptomyces meridianus sp. nov. isolated from brackish water of the Tagus estuary in Alcochete, Portugal.</title>
        <authorList>
            <person name="Santos J.D.N."/>
            <person name="Klimek D."/>
            <person name="Calusinska M."/>
            <person name="Lobo Da Cunha A."/>
            <person name="Catita J."/>
            <person name="Goncalves H."/>
            <person name="Gonzalez I."/>
            <person name="Reyes F."/>
            <person name="Lage O.M."/>
        </authorList>
    </citation>
    <scope>NUCLEOTIDE SEQUENCE</scope>
    <source>
        <strain evidence="6">MTZ3.1</strain>
    </source>
</reference>
<dbReference type="PANTHER" id="PTHR13806:SF46">
    <property type="entry name" value="FLOTILLIN-1-RELATED"/>
    <property type="match status" value="1"/>
</dbReference>
<dbReference type="Pfam" id="PF01145">
    <property type="entry name" value="Band_7"/>
    <property type="match status" value="1"/>
</dbReference>
<feature type="coiled-coil region" evidence="4">
    <location>
        <begin position="206"/>
        <end position="241"/>
    </location>
</feature>
<dbReference type="InterPro" id="IPR001107">
    <property type="entry name" value="Band_7"/>
</dbReference>
<dbReference type="Gene3D" id="3.30.479.30">
    <property type="entry name" value="Band 7 domain"/>
    <property type="match status" value="1"/>
</dbReference>
<dbReference type="Proteomes" id="UP001167160">
    <property type="component" value="Unassembled WGS sequence"/>
</dbReference>
<evidence type="ECO:0000313" key="6">
    <source>
        <dbReference type="EMBL" id="MCM2577804.1"/>
    </source>
</evidence>
<evidence type="ECO:0000313" key="7">
    <source>
        <dbReference type="Proteomes" id="UP001167160"/>
    </source>
</evidence>
<dbReference type="SUPFAM" id="SSF117892">
    <property type="entry name" value="Band 7/SPFH domain"/>
    <property type="match status" value="1"/>
</dbReference>
<dbReference type="SMART" id="SM00244">
    <property type="entry name" value="PHB"/>
    <property type="match status" value="1"/>
</dbReference>
<comment type="similarity">
    <text evidence="2">Belongs to the band 7/mec-2 family. Flotillin subfamily.</text>
</comment>
<proteinExistence type="inferred from homology"/>
<protein>
    <submittedName>
        <fullName evidence="6">SPFH domain-containing protein</fullName>
    </submittedName>
</protein>
<evidence type="ECO:0000256" key="2">
    <source>
        <dbReference type="ARBA" id="ARBA00007161"/>
    </source>
</evidence>
<keyword evidence="3" id="KW-0472">Membrane</keyword>
<dbReference type="CDD" id="cd03399">
    <property type="entry name" value="SPFH_flotillin"/>
    <property type="match status" value="1"/>
</dbReference>
<dbReference type="PANTHER" id="PTHR13806">
    <property type="entry name" value="FLOTILLIN-RELATED"/>
    <property type="match status" value="1"/>
</dbReference>
<dbReference type="InterPro" id="IPR031905">
    <property type="entry name" value="Flotillin_C"/>
</dbReference>
<keyword evidence="7" id="KW-1185">Reference proteome</keyword>
<keyword evidence="4" id="KW-0175">Coiled coil</keyword>
<sequence>MNPVLVAVTGAVVLVVLLALAVITRYKVAGPSEAFIITGRRGKKTTDPATGRVFTDNSGQKVVVGGGVFVVPFVQQRFTLDLSSRHIPVAVRGAVTLRGVKSNLEGVAIVKVGGSEDSIRAAAQRFLMQQDGIVGFTQEVLSGALRSIVGRMSVEDIIRDRAAFAGQVAEEAEASLSGQGLVLDAFQIQDIATEGSYLQDLGRPEAARARQEADIAEAVARRASEQARLKAEEEIAVAQRTLYLKQAEIKAQTDEAAARANAAGPLAEAARQQEVLTEQEKVATRQAALTDRQLDTQVRKPADAARYQAEQEAEARRIGLVKQAEADAQRARLTGEGEKAHRAAVADATRIEGEAQAAAIAAKGTAEAAAMQKKADAFAQYGEAAVLQMLVEVLPQVVAKAAEPLSAIDKLTVISTDGAGKLPRTVTDNVAQGMELLSSTTGIDLAQLLQGIAQKTGTNPSAGDGVVKAAV</sequence>
<evidence type="ECO:0000259" key="5">
    <source>
        <dbReference type="SMART" id="SM00244"/>
    </source>
</evidence>
<dbReference type="EMBL" id="JAMQGM010000022">
    <property type="protein sequence ID" value="MCM2577804.1"/>
    <property type="molecule type" value="Genomic_DNA"/>
</dbReference>
<feature type="domain" description="Band 7" evidence="5">
    <location>
        <begin position="24"/>
        <end position="216"/>
    </location>
</feature>
<comment type="caution">
    <text evidence="6">The sequence shown here is derived from an EMBL/GenBank/DDBJ whole genome shotgun (WGS) entry which is preliminary data.</text>
</comment>
<organism evidence="6 7">
    <name type="scientific">Streptomyces meridianus</name>
    <dbReference type="NCBI Taxonomy" id="2938945"/>
    <lineage>
        <taxon>Bacteria</taxon>
        <taxon>Bacillati</taxon>
        <taxon>Actinomycetota</taxon>
        <taxon>Actinomycetes</taxon>
        <taxon>Kitasatosporales</taxon>
        <taxon>Streptomycetaceae</taxon>
        <taxon>Streptomyces</taxon>
    </lineage>
</organism>
<dbReference type="RefSeq" id="WP_251413163.1">
    <property type="nucleotide sequence ID" value="NZ_JAMQGM010000022.1"/>
</dbReference>
<dbReference type="InterPro" id="IPR036013">
    <property type="entry name" value="Band_7/SPFH_dom_sf"/>
</dbReference>
<dbReference type="Pfam" id="PF15975">
    <property type="entry name" value="Flot"/>
    <property type="match status" value="1"/>
</dbReference>
<evidence type="ECO:0000256" key="3">
    <source>
        <dbReference type="ARBA" id="ARBA00023136"/>
    </source>
</evidence>
<accession>A0ABT0X7Q3</accession>
<comment type="subcellular location">
    <subcellularLocation>
        <location evidence="1">Membrane</location>
    </subcellularLocation>
</comment>
<gene>
    <name evidence="6" type="ORF">M1E25_10620</name>
</gene>
<name>A0ABT0X7Q3_9ACTN</name>